<keyword evidence="15" id="KW-0175">Coiled coil</keyword>
<keyword evidence="17" id="KW-1185">Reference proteome</keyword>
<evidence type="ECO:0000256" key="5">
    <source>
        <dbReference type="ARBA" id="ARBA00022692"/>
    </source>
</evidence>
<evidence type="ECO:0000256" key="12">
    <source>
        <dbReference type="ARBA" id="ARBA00037847"/>
    </source>
</evidence>
<keyword evidence="10 13" id="KW-0066">ATP synthesis</keyword>
<keyword evidence="9 13" id="KW-0472">Membrane</keyword>
<keyword evidence="5 13" id="KW-0812">Transmembrane</keyword>
<evidence type="ECO:0000256" key="15">
    <source>
        <dbReference type="SAM" id="Coils"/>
    </source>
</evidence>
<evidence type="ECO:0000256" key="14">
    <source>
        <dbReference type="RuleBase" id="RU003848"/>
    </source>
</evidence>
<proteinExistence type="inferred from homology"/>
<accession>E1ICU2</accession>
<dbReference type="GO" id="GO:0005886">
    <property type="term" value="C:plasma membrane"/>
    <property type="evidence" value="ECO:0007669"/>
    <property type="project" value="UniProtKB-SubCell"/>
</dbReference>
<reference evidence="16 17" key="1">
    <citation type="journal article" date="2011" name="J. Bacteriol.">
        <title>Draft genome sequence of the anoxygenic filamentous phototrophic bacterium Oscillochloris trichoides subsp. DG-6.</title>
        <authorList>
            <person name="Kuznetsov B.B."/>
            <person name="Ivanovsky R.N."/>
            <person name="Keppen O.I."/>
            <person name="Sukhacheva M.V."/>
            <person name="Bumazhkin B.K."/>
            <person name="Patutina E.O."/>
            <person name="Beletsky A.V."/>
            <person name="Mardanov A.V."/>
            <person name="Baslerov R.V."/>
            <person name="Panteleeva A.N."/>
            <person name="Kolganova T.V."/>
            <person name="Ravin N.V."/>
            <person name="Skryabin K.G."/>
        </authorList>
    </citation>
    <scope>NUCLEOTIDE SEQUENCE [LARGE SCALE GENOMIC DNA]</scope>
    <source>
        <strain evidence="16 17">DG-6</strain>
    </source>
</reference>
<comment type="function">
    <text evidence="11 13">F(1)F(0) ATP synthase produces ATP from ADP in the presence of a proton or sodium gradient. F-type ATPases consist of two structural domains, F(1) containing the extramembraneous catalytic core and F(0) containing the membrane proton channel, linked together by a central stalk and a peripheral stalk. During catalysis, ATP synthesis in the catalytic domain of F(1) is coupled via a rotary mechanism of the central stalk subunits to proton translocation.</text>
</comment>
<dbReference type="PANTHER" id="PTHR33445:SF1">
    <property type="entry name" value="ATP SYNTHASE SUBUNIT B"/>
    <property type="match status" value="1"/>
</dbReference>
<evidence type="ECO:0000256" key="1">
    <source>
        <dbReference type="ARBA" id="ARBA00005513"/>
    </source>
</evidence>
<evidence type="ECO:0000313" key="16">
    <source>
        <dbReference type="EMBL" id="EFO80997.1"/>
    </source>
</evidence>
<dbReference type="Pfam" id="PF00430">
    <property type="entry name" value="ATP-synt_B"/>
    <property type="match status" value="1"/>
</dbReference>
<protein>
    <recommendedName>
        <fullName evidence="13">ATP synthase subunit b</fullName>
    </recommendedName>
    <alternativeName>
        <fullName evidence="13">ATP synthase F(0) sector subunit b</fullName>
    </alternativeName>
    <alternativeName>
        <fullName evidence="13">ATPase subunit I</fullName>
    </alternativeName>
    <alternativeName>
        <fullName evidence="13">F-type ATPase subunit b</fullName>
        <shortName evidence="13">F-ATPase subunit b</shortName>
    </alternativeName>
</protein>
<comment type="subunit">
    <text evidence="13">F-type ATPases have 2 components, F(1) - the catalytic core - and F(0) - the membrane proton channel. F(1) has five subunits: alpha(3), beta(3), gamma(1), delta(1), epsilon(1). F(0) has three main subunits: a(1), b(2) and c(10-14). The alpha and beta chains form an alternating ring which encloses part of the gamma chain. F(1) is attached to F(0) by a central stalk formed by the gamma and epsilon chains, while a peripheral stalk is formed by the delta and b chains.</text>
</comment>
<dbReference type="eggNOG" id="COG0711">
    <property type="taxonomic scope" value="Bacteria"/>
</dbReference>
<feature type="coiled-coil region" evidence="15">
    <location>
        <begin position="44"/>
        <end position="82"/>
    </location>
</feature>
<name>E1ICU2_9CHLR</name>
<keyword evidence="8 13" id="KW-0406">Ion transport</keyword>
<dbReference type="Gene3D" id="6.10.250.1580">
    <property type="match status" value="1"/>
</dbReference>
<comment type="caution">
    <text evidence="16">The sequence shown here is derived from an EMBL/GenBank/DDBJ whole genome shotgun (WGS) entry which is preliminary data.</text>
</comment>
<comment type="function">
    <text evidence="13">Component of the F(0) channel, it forms part of the peripheral stalk, linking F(1) to F(0).</text>
</comment>
<dbReference type="OrthoDB" id="163094at2"/>
<evidence type="ECO:0000256" key="11">
    <source>
        <dbReference type="ARBA" id="ARBA00025198"/>
    </source>
</evidence>
<keyword evidence="3 13" id="KW-1003">Cell membrane</keyword>
<keyword evidence="7 13" id="KW-1133">Transmembrane helix</keyword>
<dbReference type="InterPro" id="IPR005864">
    <property type="entry name" value="ATP_synth_F0_bsu_bac"/>
</dbReference>
<evidence type="ECO:0000256" key="9">
    <source>
        <dbReference type="ARBA" id="ARBA00023136"/>
    </source>
</evidence>
<dbReference type="InterPro" id="IPR002146">
    <property type="entry name" value="ATP_synth_b/b'su_bac/chlpt"/>
</dbReference>
<evidence type="ECO:0000256" key="10">
    <source>
        <dbReference type="ARBA" id="ARBA00023310"/>
    </source>
</evidence>
<dbReference type="InterPro" id="IPR028987">
    <property type="entry name" value="ATP_synth_B-like_membr_sf"/>
</dbReference>
<gene>
    <name evidence="13" type="primary">atpF</name>
    <name evidence="16" type="ORF">OSCT_1160</name>
</gene>
<dbReference type="CDD" id="cd06503">
    <property type="entry name" value="ATP-synt_Fo_b"/>
    <property type="match status" value="1"/>
</dbReference>
<feature type="transmembrane region" description="Helical" evidence="13">
    <location>
        <begin position="6"/>
        <end position="30"/>
    </location>
</feature>
<dbReference type="GO" id="GO:0046961">
    <property type="term" value="F:proton-transporting ATPase activity, rotational mechanism"/>
    <property type="evidence" value="ECO:0007669"/>
    <property type="project" value="TreeGrafter"/>
</dbReference>
<dbReference type="Proteomes" id="UP000054010">
    <property type="component" value="Unassembled WGS sequence"/>
</dbReference>
<keyword evidence="4 13" id="KW-0138">CF(0)</keyword>
<evidence type="ECO:0000256" key="3">
    <source>
        <dbReference type="ARBA" id="ARBA00022475"/>
    </source>
</evidence>
<dbReference type="NCBIfam" id="NF011043">
    <property type="entry name" value="PRK14473.1"/>
    <property type="match status" value="1"/>
</dbReference>
<evidence type="ECO:0000256" key="2">
    <source>
        <dbReference type="ARBA" id="ARBA00022448"/>
    </source>
</evidence>
<dbReference type="GO" id="GO:0046933">
    <property type="term" value="F:proton-transporting ATP synthase activity, rotational mechanism"/>
    <property type="evidence" value="ECO:0007669"/>
    <property type="project" value="UniProtKB-UniRule"/>
</dbReference>
<sequence length="164" mass="18288">MDKLGINWGLLIGQLFNVIFLVWLLGQFLYKPVLNMLSERTRRVQDSLAEADQVKQQLANAKKDYEAELAKARQEAAGIVAQAHERAKVQEAEIIAQARRDADRIREEARANASQERDTLLSDAKGKIAELVTLTASRVIGAELQAKGHDKLIAESLSALDRRN</sequence>
<keyword evidence="2 13" id="KW-0813">Transport</keyword>
<evidence type="ECO:0000256" key="13">
    <source>
        <dbReference type="HAMAP-Rule" id="MF_01398"/>
    </source>
</evidence>
<dbReference type="AlphaFoldDB" id="E1ICU2"/>
<dbReference type="Gene3D" id="1.20.5.620">
    <property type="entry name" value="F1F0 ATP synthase subunit B, membrane domain"/>
    <property type="match status" value="1"/>
</dbReference>
<dbReference type="InterPro" id="IPR050059">
    <property type="entry name" value="ATP_synthase_B_chain"/>
</dbReference>
<evidence type="ECO:0000256" key="7">
    <source>
        <dbReference type="ARBA" id="ARBA00022989"/>
    </source>
</evidence>
<dbReference type="GO" id="GO:0012505">
    <property type="term" value="C:endomembrane system"/>
    <property type="evidence" value="ECO:0007669"/>
    <property type="project" value="UniProtKB-SubCell"/>
</dbReference>
<dbReference type="STRING" id="765420.OSCT_1160"/>
<comment type="subcellular location">
    <subcellularLocation>
        <location evidence="13">Cell membrane</location>
        <topology evidence="13">Single-pass membrane protein</topology>
    </subcellularLocation>
    <subcellularLocation>
        <location evidence="12">Endomembrane system</location>
        <topology evidence="12">Single-pass membrane protein</topology>
    </subcellularLocation>
</comment>
<evidence type="ECO:0000256" key="6">
    <source>
        <dbReference type="ARBA" id="ARBA00022781"/>
    </source>
</evidence>
<dbReference type="HAMAP" id="MF_01398">
    <property type="entry name" value="ATP_synth_b_bprime"/>
    <property type="match status" value="1"/>
</dbReference>
<dbReference type="EMBL" id="ADVR01000031">
    <property type="protein sequence ID" value="EFO80997.1"/>
    <property type="molecule type" value="Genomic_DNA"/>
</dbReference>
<dbReference type="HOGENOM" id="CLU_079215_4_4_0"/>
<dbReference type="PANTHER" id="PTHR33445">
    <property type="entry name" value="ATP SYNTHASE SUBUNIT B', CHLOROPLASTIC"/>
    <property type="match status" value="1"/>
</dbReference>
<organism evidence="16 17">
    <name type="scientific">Oscillochloris trichoides DG-6</name>
    <dbReference type="NCBI Taxonomy" id="765420"/>
    <lineage>
        <taxon>Bacteria</taxon>
        <taxon>Bacillati</taxon>
        <taxon>Chloroflexota</taxon>
        <taxon>Chloroflexia</taxon>
        <taxon>Chloroflexales</taxon>
        <taxon>Chloroflexineae</taxon>
        <taxon>Oscillochloridaceae</taxon>
        <taxon>Oscillochloris</taxon>
    </lineage>
</organism>
<evidence type="ECO:0000256" key="8">
    <source>
        <dbReference type="ARBA" id="ARBA00023065"/>
    </source>
</evidence>
<keyword evidence="6 13" id="KW-0375">Hydrogen ion transport</keyword>
<dbReference type="NCBIfam" id="TIGR01144">
    <property type="entry name" value="ATP_synt_b"/>
    <property type="match status" value="1"/>
</dbReference>
<evidence type="ECO:0000256" key="4">
    <source>
        <dbReference type="ARBA" id="ARBA00022547"/>
    </source>
</evidence>
<comment type="similarity">
    <text evidence="1 13 14">Belongs to the ATPase B chain family.</text>
</comment>
<dbReference type="SUPFAM" id="SSF81573">
    <property type="entry name" value="F1F0 ATP synthase subunit B, membrane domain"/>
    <property type="match status" value="1"/>
</dbReference>
<dbReference type="GO" id="GO:0045259">
    <property type="term" value="C:proton-transporting ATP synthase complex"/>
    <property type="evidence" value="ECO:0007669"/>
    <property type="project" value="UniProtKB-KW"/>
</dbReference>
<evidence type="ECO:0000313" key="17">
    <source>
        <dbReference type="Proteomes" id="UP000054010"/>
    </source>
</evidence>